<keyword evidence="2" id="KW-1185">Reference proteome</keyword>
<name>A0A5B6UXL5_9ROSI</name>
<protein>
    <submittedName>
        <fullName evidence="1">Retrovirus-related Pol polyprotein LINE-1</fullName>
    </submittedName>
</protein>
<dbReference type="Proteomes" id="UP000325315">
    <property type="component" value="Unassembled WGS sequence"/>
</dbReference>
<evidence type="ECO:0000313" key="2">
    <source>
        <dbReference type="Proteomes" id="UP000325315"/>
    </source>
</evidence>
<accession>A0A5B6UXL5</accession>
<proteinExistence type="predicted"/>
<comment type="caution">
    <text evidence="1">The sequence shown here is derived from an EMBL/GenBank/DDBJ whole genome shotgun (WGS) entry which is preliminary data.</text>
</comment>
<dbReference type="AlphaFoldDB" id="A0A5B6UXL5"/>
<dbReference type="EMBL" id="SMMG02000009">
    <property type="protein sequence ID" value="KAA3462098.1"/>
    <property type="molecule type" value="Genomic_DNA"/>
</dbReference>
<organism evidence="1 2">
    <name type="scientific">Gossypium australe</name>
    <dbReference type="NCBI Taxonomy" id="47621"/>
    <lineage>
        <taxon>Eukaryota</taxon>
        <taxon>Viridiplantae</taxon>
        <taxon>Streptophyta</taxon>
        <taxon>Embryophyta</taxon>
        <taxon>Tracheophyta</taxon>
        <taxon>Spermatophyta</taxon>
        <taxon>Magnoliopsida</taxon>
        <taxon>eudicotyledons</taxon>
        <taxon>Gunneridae</taxon>
        <taxon>Pentapetalae</taxon>
        <taxon>rosids</taxon>
        <taxon>malvids</taxon>
        <taxon>Malvales</taxon>
        <taxon>Malvaceae</taxon>
        <taxon>Malvoideae</taxon>
        <taxon>Gossypium</taxon>
    </lineage>
</organism>
<dbReference type="OrthoDB" id="1434716at2759"/>
<reference evidence="1" key="1">
    <citation type="submission" date="2019-08" db="EMBL/GenBank/DDBJ databases">
        <authorList>
            <person name="Liu F."/>
        </authorList>
    </citation>
    <scope>NUCLEOTIDE SEQUENCE [LARGE SCALE GENOMIC DNA]</scope>
    <source>
        <strain evidence="1">PA1801</strain>
        <tissue evidence="1">Leaf</tissue>
    </source>
</reference>
<gene>
    <name evidence="1" type="ORF">EPI10_028620</name>
</gene>
<evidence type="ECO:0000313" key="1">
    <source>
        <dbReference type="EMBL" id="KAA3462098.1"/>
    </source>
</evidence>
<sequence>MEWLGWFIRAKMDISNWDPIRLSRTGPAISHLFFVDDLVIFYKARLDQTRLLDSILTQFCEISGHILVLGKVISFFPRLLELMSAIKLINYSNSRNSRMLALIWLSIAGRITLAQSVLFSTPNYFMQSLIISKDGYPKMSLVGWESICQPRARGGLSFRHLNDQNSSLGSHPPH</sequence>